<dbReference type="Proteomes" id="UP001172457">
    <property type="component" value="Chromosome 5"/>
</dbReference>
<keyword evidence="1" id="KW-0472">Membrane</keyword>
<dbReference type="Pfam" id="PF04827">
    <property type="entry name" value="Plant_tran"/>
    <property type="match status" value="1"/>
</dbReference>
<protein>
    <submittedName>
        <fullName evidence="2">Uncharacterized protein</fullName>
    </submittedName>
</protein>
<proteinExistence type="predicted"/>
<evidence type="ECO:0000313" key="2">
    <source>
        <dbReference type="EMBL" id="KAJ9546809.1"/>
    </source>
</evidence>
<dbReference type="AlphaFoldDB" id="A0AA38SQ59"/>
<dbReference type="InterPro" id="IPR006912">
    <property type="entry name" value="Harbinger_derived_prot"/>
</dbReference>
<organism evidence="2 3">
    <name type="scientific">Centaurea solstitialis</name>
    <name type="common">yellow star-thistle</name>
    <dbReference type="NCBI Taxonomy" id="347529"/>
    <lineage>
        <taxon>Eukaryota</taxon>
        <taxon>Viridiplantae</taxon>
        <taxon>Streptophyta</taxon>
        <taxon>Embryophyta</taxon>
        <taxon>Tracheophyta</taxon>
        <taxon>Spermatophyta</taxon>
        <taxon>Magnoliopsida</taxon>
        <taxon>eudicotyledons</taxon>
        <taxon>Gunneridae</taxon>
        <taxon>Pentapetalae</taxon>
        <taxon>asterids</taxon>
        <taxon>campanulids</taxon>
        <taxon>Asterales</taxon>
        <taxon>Asteraceae</taxon>
        <taxon>Carduoideae</taxon>
        <taxon>Cardueae</taxon>
        <taxon>Centaureinae</taxon>
        <taxon>Centaurea</taxon>
    </lineage>
</organism>
<keyword evidence="1" id="KW-0812">Transmembrane</keyword>
<sequence>MLNEHLEFYKLVLHLFDALVLHLMGRIMIACIIMHNMIVEDERDTYQNYYDLTEFINDMRREDGGQSTGFSTKRIANLSRFMANKEQLRNREAHNSLKMI</sequence>
<keyword evidence="1" id="KW-1133">Transmembrane helix</keyword>
<gene>
    <name evidence="2" type="ORF">OSB04_019352</name>
</gene>
<accession>A0AA38SQ59</accession>
<feature type="transmembrane region" description="Helical" evidence="1">
    <location>
        <begin position="12"/>
        <end position="33"/>
    </location>
</feature>
<reference evidence="2" key="1">
    <citation type="submission" date="2023-03" db="EMBL/GenBank/DDBJ databases">
        <title>Chromosome-scale reference genome and RAD-based genetic map of yellow starthistle (Centaurea solstitialis) reveal putative structural variation and QTLs associated with invader traits.</title>
        <authorList>
            <person name="Reatini B."/>
            <person name="Cang F.A."/>
            <person name="Jiang Q."/>
            <person name="Mckibben M.T.W."/>
            <person name="Barker M.S."/>
            <person name="Rieseberg L.H."/>
            <person name="Dlugosch K.M."/>
        </authorList>
    </citation>
    <scope>NUCLEOTIDE SEQUENCE</scope>
    <source>
        <strain evidence="2">CAN-66</strain>
        <tissue evidence="2">Leaf</tissue>
    </source>
</reference>
<keyword evidence="3" id="KW-1185">Reference proteome</keyword>
<comment type="caution">
    <text evidence="2">The sequence shown here is derived from an EMBL/GenBank/DDBJ whole genome shotgun (WGS) entry which is preliminary data.</text>
</comment>
<evidence type="ECO:0000313" key="3">
    <source>
        <dbReference type="Proteomes" id="UP001172457"/>
    </source>
</evidence>
<dbReference type="EMBL" id="JARYMX010000005">
    <property type="protein sequence ID" value="KAJ9546809.1"/>
    <property type="molecule type" value="Genomic_DNA"/>
</dbReference>
<evidence type="ECO:0000256" key="1">
    <source>
        <dbReference type="SAM" id="Phobius"/>
    </source>
</evidence>
<name>A0AA38SQ59_9ASTR</name>